<gene>
    <name evidence="2" type="ORF">GCM10010170_076280</name>
</gene>
<dbReference type="NCBIfam" id="TIGR03769">
    <property type="entry name" value="P_ac_wall_RPT"/>
    <property type="match status" value="1"/>
</dbReference>
<comment type="caution">
    <text evidence="2">The sequence shown here is derived from an EMBL/GenBank/DDBJ whole genome shotgun (WGS) entry which is preliminary data.</text>
</comment>
<protein>
    <recommendedName>
        <fullName evidence="4">Surface-anchored protein</fullName>
    </recommendedName>
</protein>
<dbReference type="NCBIfam" id="NF038134">
    <property type="entry name" value="choice_anch_M"/>
    <property type="match status" value="1"/>
</dbReference>
<accession>A0ABN3HA01</accession>
<proteinExistence type="predicted"/>
<organism evidence="2 3">
    <name type="scientific">Dactylosporangium salmoneum</name>
    <dbReference type="NCBI Taxonomy" id="53361"/>
    <lineage>
        <taxon>Bacteria</taxon>
        <taxon>Bacillati</taxon>
        <taxon>Actinomycetota</taxon>
        <taxon>Actinomycetes</taxon>
        <taxon>Micromonosporales</taxon>
        <taxon>Micromonosporaceae</taxon>
        <taxon>Dactylosporangium</taxon>
    </lineage>
</organism>
<evidence type="ECO:0000313" key="2">
    <source>
        <dbReference type="EMBL" id="GAA2373571.1"/>
    </source>
</evidence>
<feature type="chain" id="PRO_5046453643" description="Surface-anchored protein" evidence="1">
    <location>
        <begin position="32"/>
        <end position="224"/>
    </location>
</feature>
<dbReference type="InterPro" id="IPR022435">
    <property type="entry name" value="Surface-anchored_actinobac"/>
</dbReference>
<dbReference type="EMBL" id="BAAARV010000074">
    <property type="protein sequence ID" value="GAA2373571.1"/>
    <property type="molecule type" value="Genomic_DNA"/>
</dbReference>
<evidence type="ECO:0000313" key="3">
    <source>
        <dbReference type="Proteomes" id="UP001501444"/>
    </source>
</evidence>
<dbReference type="Proteomes" id="UP001501444">
    <property type="component" value="Unassembled WGS sequence"/>
</dbReference>
<keyword evidence="1" id="KW-0732">Signal</keyword>
<feature type="signal peptide" evidence="1">
    <location>
        <begin position="1"/>
        <end position="31"/>
    </location>
</feature>
<reference evidence="2 3" key="1">
    <citation type="journal article" date="2019" name="Int. J. Syst. Evol. Microbiol.">
        <title>The Global Catalogue of Microorganisms (GCM) 10K type strain sequencing project: providing services to taxonomists for standard genome sequencing and annotation.</title>
        <authorList>
            <consortium name="The Broad Institute Genomics Platform"/>
            <consortium name="The Broad Institute Genome Sequencing Center for Infectious Disease"/>
            <person name="Wu L."/>
            <person name="Ma J."/>
        </authorList>
    </citation>
    <scope>NUCLEOTIDE SEQUENCE [LARGE SCALE GENOMIC DNA]</scope>
    <source>
        <strain evidence="2 3">JCM 3272</strain>
    </source>
</reference>
<keyword evidence="3" id="KW-1185">Reference proteome</keyword>
<name>A0ABN3HA01_9ACTN</name>
<evidence type="ECO:0000256" key="1">
    <source>
        <dbReference type="SAM" id="SignalP"/>
    </source>
</evidence>
<evidence type="ECO:0008006" key="4">
    <source>
        <dbReference type="Google" id="ProtNLM"/>
    </source>
</evidence>
<dbReference type="RefSeq" id="WP_344617490.1">
    <property type="nucleotide sequence ID" value="NZ_BAAARV010000074.1"/>
</dbReference>
<sequence>MRLVPRMFAVLTAATLGAVAAVTLLSGPASAATITTGHVDVLDVDYEAGALSLNIKTHAPISPETDDLDPAGTVLRVLPSWTTTVPSGAAWSCLGPAGSTMYVAPQAYDANKLYAGWDTNDVAAAQGPIKLELVSVVSSPAGGRFTLYTTATSGLSVVPTFRLNSNTAAGCNVPVWPGGIGAATHGHGNWAFSQAGTYTLTFKATAQNGAGATSGNVAYTFQVG</sequence>